<evidence type="ECO:0000256" key="8">
    <source>
        <dbReference type="ARBA" id="ARBA00023315"/>
    </source>
</evidence>
<dbReference type="SUPFAM" id="SSF52777">
    <property type="entry name" value="CoA-dependent acyltransferases"/>
    <property type="match status" value="3"/>
</dbReference>
<evidence type="ECO:0000256" key="1">
    <source>
        <dbReference type="ARBA" id="ARBA00005005"/>
    </source>
</evidence>
<dbReference type="EMBL" id="OV170224">
    <property type="protein sequence ID" value="CAH0724064.1"/>
    <property type="molecule type" value="Genomic_DNA"/>
</dbReference>
<evidence type="ECO:0000313" key="17">
    <source>
        <dbReference type="Proteomes" id="UP000838878"/>
    </source>
</evidence>
<dbReference type="Pfam" id="PF00755">
    <property type="entry name" value="Carn_acyltransf"/>
    <property type="match status" value="2"/>
</dbReference>
<dbReference type="EC" id="2.3.1.6" evidence="9"/>
<dbReference type="InterPro" id="IPR023213">
    <property type="entry name" value="CAT-like_dom_sf"/>
</dbReference>
<feature type="coiled-coil region" evidence="13">
    <location>
        <begin position="381"/>
        <end position="415"/>
    </location>
</feature>
<dbReference type="PROSITE" id="PS00440">
    <property type="entry name" value="ACYLTRANSF_C_2"/>
    <property type="match status" value="1"/>
</dbReference>
<keyword evidence="4" id="KW-0808">Transferase</keyword>
<evidence type="ECO:0000256" key="5">
    <source>
        <dbReference type="ARBA" id="ARBA00022832"/>
    </source>
</evidence>
<evidence type="ECO:0000256" key="14">
    <source>
        <dbReference type="SAM" id="MobiDB-lite"/>
    </source>
</evidence>
<keyword evidence="5" id="KW-0276">Fatty acid metabolism</keyword>
<keyword evidence="13" id="KW-0175">Coiled coil</keyword>
<evidence type="ECO:0000313" key="16">
    <source>
        <dbReference type="EMBL" id="CAH0724064.1"/>
    </source>
</evidence>
<feature type="domain" description="Choline/carnitine acyltransferase" evidence="15">
    <location>
        <begin position="52"/>
        <end position="119"/>
    </location>
</feature>
<feature type="domain" description="Choline/carnitine acyltransferase" evidence="15">
    <location>
        <begin position="3223"/>
        <end position="3759"/>
    </location>
</feature>
<dbReference type="OrthoDB" id="240216at2759"/>
<comment type="catalytic activity">
    <reaction evidence="11">
        <text>4,8-dimethylnonanoyl-CoA + (R)-carnitine = O-4,8-dimethylnonanoyl-(R)-carnitine + CoA</text>
        <dbReference type="Rhea" id="RHEA:44860"/>
        <dbReference type="ChEBI" id="CHEBI:16347"/>
        <dbReference type="ChEBI" id="CHEBI:57287"/>
        <dbReference type="ChEBI" id="CHEBI:77061"/>
        <dbReference type="ChEBI" id="CHEBI:84654"/>
    </reaction>
</comment>
<reference evidence="16" key="1">
    <citation type="submission" date="2021-12" db="EMBL/GenBank/DDBJ databases">
        <authorList>
            <person name="Martin H S."/>
        </authorList>
    </citation>
    <scope>NUCLEOTIDE SEQUENCE</scope>
</reference>
<evidence type="ECO:0000256" key="11">
    <source>
        <dbReference type="ARBA" id="ARBA00048999"/>
    </source>
</evidence>
<dbReference type="GO" id="GO:0016406">
    <property type="term" value="F:carnitine O-acyltransferase activity"/>
    <property type="evidence" value="ECO:0007669"/>
    <property type="project" value="UniProtKB-ARBA"/>
</dbReference>
<sequence length="3775" mass="435036">MFITIVMLSKLPPKPKYLGWGESLLSLPRRWLSTQVYGADDEDLQFAQVAKLPVPELQATLDSYLDFASVIVNQQQLEKTQDIVKKFAEELGPKMQNILLERQKEMTNWSIDAANNDENLFEMTLKVLNSVCVCMQETLNNKQNSIFNDDTNLLREEDNDSYVSNIDLYLKIYNRTCINLQHELFSKLNETSNSARDNEVKSSSRKQFQMPKTMKEKMRRTLFDIFITGQNTHKYRMQSLDLYKNKITPKNEKEHDIIIIITLHPNTTKGLTKHAQIISEYQFNDNFQSPIDIDVISMKTFQRNDKSHMFDNIKKCYLYSMFKFLMDCKRNNTVKVFKFLEVNETIKIYIDIIAYQNFDIYVNKCCNNESVCKAQVFSDNNKSVEMETITASQQKENLQENYRNIISNIKMLVNQYNKKINLGKKTDYSEILSTNKEVFTHQNDDSSTRSIKERLLPKFPLKTGNIAELASRNIPVIHGHEKNLTTSPFIGNNLSSTSSYTNSLESFYTTPNFSQIISFKIISPRSCNKLFFSNLTVLPKGITTDGMNSKILMHLRNVESVQIDDIKNISNVHSTKTTTTELCYDNYLGLRKHSKYFQSQSSTEAFRRNNEITFRNDTHAKIYSSNMALQTTLLNTKLQTLREDSNHSKVTIRIPTKPRARTNNIITTIKANSIVNYFTQDKPMPTSFEQNYENDNIVIETVTLFPTKLEVSSSLSTNHNHTTQFDDDKYKVNKVLFPNAKKENLHILNSSKSPSATINGSWIHKNSSLDAYEPHLIKIGNPKVFMNSTLVYSANKDIFLDNYSKEHHYKHTLNNVKSNSLRRVFQNNPQNIIMTHNSHGLIKENQTFELNSTEYNTSKNLIDMTTVNKEFDTKEKRTTAFIKNTNGKSTSDKTPNEYNTVETRSFIDENVTLKINLRIIDPIAVKEITSPQYRSTNQGKNTTSDKMKHFVTAKHKLTATSQKDNSKMVILTNSITLNQLFEDNNYLVPSTQEIDDYNILFITARPIKNKNTYMKTITKGSKYVTADTHRAIEKPSETTGVTVKRKSNNPIYDYLAHLKNIVNDTENKHNPQGNNIIATESFISQIPRKKLQDVSIERSPKSTSKHNSLTEMKTINLTKRIKENIFPNRFTLKSYKYTTNYTISIKNNKPSVISTPLQNKTTHPCHIDSRRDKHNMLNNTNQSLQDFTKENDSSTIIALNQYKAGYNNKSTNYSPTESLKNAHFLLKLKQENTSINNDRTKIERFNSEEFKVRDGKSKNNKSNYENRSQSEYTTKNLHIITTYASSFRKNTTRINYGYKTTNETFNKNNTVNLSKFLTTLYIKQEKNLPISNKIISELRTKVVKNTKSIQPSFTSPSLTSNFDQRRYGTSNILFPHTNLTTKIMPLQIMPVSDDLEQNIIKYTNHNLNKSKMVNLFHTLRSTKVQKDETIPETYGKTTVIYLKTNNQVISTTKLLADKNMYKINETSNSLPLSVEPLTESLKPKKDELDHSNFDMIIQSHENKKNVLQLSSIYNLKSSTDSDINEEKYKTIKQYTTTLTSVLRESKDNFNNNDNTEINSTRKKLMTTPLETFLTFKDILKSDFRSNNSSINTLPISRTKLLADQKVPLKIKINKILFPETSLKDEIQTTTSILNHFNDNMTSSTQGNKKKLIQSSPTYNVQFTIDNMINNINSLVYDALIGNSSRQTDFPFKESLITASNKQNPFLSKNKAKFNQSHDKISNSNLILLKSNSNMIKIHMNTTVNLYSFIIGKTILSNKNMTIKYIKNNNSTVKNSIKKESPCHVSSVKNNIKKILETTISPSQYLGQIENHSTEIQDNKRTYPSTKSANITDNPSEGNITNFMWHASFNQTSFKSEIKNKSLLTKKNKEVNEYKNKESNYIFFQINNNKDKSTDEGLSTIKILKDNRQQHEKIKLTSFSELTSAPKKEAIIKFLKSEKIEAPSTLLSKNIKAHRRQLPTSAIPLSLVHIKKILHNNISRNNQKNMKSSIPPTLKLLREEDNFTKNNKTSNDRGQFVEDTPFKYFRKSLYNSTKKLKSINNKVNPSKDTFEIHALNGTTKLMPLTITNKNIYRSTPFSNNQVTNMGTTKYITYSKFNENHATEANLKKNSINVTHSLFNENNALSTVAENISIVSLNTYTKSKYTRKDTSQSQAYVLRYTTILILTPNLKGTTNKNSSESRNPIRRSMIKSMKQKAKDKDITELSVITKNNIFENQLQQKVATTNNMLKSSKFAIVEINAITTNMLPVTETIRNYTSRIKVYTSSIEKNPTKNGYNLKNTNNFDSLITFVDKLKDANNIKIDYFRSDLHHAQTRNQPIRRTNKINDNRSTIPFQRYTHYVKPTYKTIFATLAANNIINPGLNKTYRKNNISISSTINKTNTGALHKNKTTTYNNINTELPKTNKIINELATIKSSIKYGPPMEFSHFELRRTETPRSILSVPYDSSMTNILHSQPLAVSDDSKLNIFKFGNHVWNNNKDDVFSTRVQKNDQKDKTIRILNRNTTDIYFETSSNQTTLTTKSTTSNKLYFLKEKNNKVKQKELVQRTKSYFNINNTKLTRESRKDIFQYPPTYISKCTIDSVINEKKYGINNKKNFTYVLREIKNNFNKHTETNNTTIKQTTAPMTLLITKNNLFNLQHTHTTDQNVSTTNNMTRNNKIQSTTIRYTRRTRPSLKSTISNVTQKRLHEIKKLLKNKNPEYTINISSITNKTSTRQLHSEEVVYTTDRSVSNTALFTTYLPKTIKTLNNVSKYDISKTAPQKAYTTKNPEYYKNFSLKFKLENYDEAKILLHNFSHLERTDNYVTALSPLILSNASKHYSDKVLKNSFSTLKKYSKYIPTITYTYSQNISSKSYKESDSITKNNKLITISTNAMQLEQTYTTKKETKNRVTQSTEKMYKKSRKIKYNTYKPTEEDLYIFTLKPQYLGKYKFTHRKTNISKLSVPFGHLEKNKIILKPNKQHVSTTLSEISTLNDQISKHNIEAKHKSIYSFARKENLLDPFGKTNLYPIKNLPSHTQRKVMKRIRLSKQNKEILAMDTNDFFSNRRNSDTKFSRSRNYRTLPPVTVLPKEYVIRPLFEEQRFRPKPIIIDNDNDFYRKDFDNHHRSNALSLREKVNHIKDSIQVPLPVEEEVTIERPVYSTNKNPKFLRDRIDSIRDYLYNVDYIKSTQSPKNVLVKPVEMQNEDPLYYFRRSGWYNYESTAKVSSIKGKPTKRKRRTIFFLSPTVTDWWLDDMYLKIRLPVPINSNPGMVFPRRQFAKIDEVADLAALYIDDLLDYKEMLDRGELPQERATSREKGQPLCMEQFYRLLGVCRIPEVGKDRLELPSRPSDPAECEELIIVACRNYFYPIPVKAADRGRLTPGEMQAQLLHAMVDAAGAPPAPKVGLLTSMNRDQWAKAREQLIKDENNRTNLELISRALCIMCVDEAGGDRRELDADTNAMLRAMHGGGTRFHTANRWFDKTVQLIISSDGTIGMCYEHSPAEGVAAIRLAERALARAEVSDRPAPPPVLLPAPQPMKWNLTTELQRTIEHAARDIDRSISDLDLKVYTYRGYGREFMKSCRTSPDVYIQLALQYAYFKLYGYLVSTYESASLRRFRNGRVDNIRSAHNAARAWAAAMCTADTPPHDDDGQKKVSFNLYGEQKKLELFEEAARKQTAVMEANILGRGIDNHLLGLREAAREALGDLPDMFKDPTYHRMIEFKLSTSQVTTTTDGTFMGYGAVVPDGYGCSYNPKKDCVIFCISSFISSSVTNTEAFRQSLEEALDSMKLMFQNKKVES</sequence>
<keyword evidence="17" id="KW-1185">Reference proteome</keyword>
<keyword evidence="7" id="KW-0443">Lipid metabolism</keyword>
<evidence type="ECO:0000256" key="10">
    <source>
        <dbReference type="ARBA" id="ARBA00040495"/>
    </source>
</evidence>
<protein>
    <recommendedName>
        <fullName evidence="10">Choline O-acetyltransferase</fullName>
        <ecNumber evidence="9">2.3.1.6</ecNumber>
    </recommendedName>
</protein>
<evidence type="ECO:0000259" key="15">
    <source>
        <dbReference type="Pfam" id="PF00755"/>
    </source>
</evidence>
<feature type="non-terminal residue" evidence="16">
    <location>
        <position position="3775"/>
    </location>
</feature>
<comment type="similarity">
    <text evidence="2">Belongs to the carnitine/choline acetyltransferase family.</text>
</comment>
<accession>A0A8J9YB08</accession>
<dbReference type="Proteomes" id="UP000838878">
    <property type="component" value="Chromosome 4"/>
</dbReference>
<proteinExistence type="inferred from homology"/>
<evidence type="ECO:0000256" key="9">
    <source>
        <dbReference type="ARBA" id="ARBA00039091"/>
    </source>
</evidence>
<dbReference type="PANTHER" id="PTHR22589">
    <property type="entry name" value="CARNITINE O-ACYLTRANSFERASE"/>
    <property type="match status" value="1"/>
</dbReference>
<dbReference type="Gene3D" id="3.30.559.70">
    <property type="entry name" value="Choline/Carnitine o-acyltransferase, domain 2"/>
    <property type="match status" value="1"/>
</dbReference>
<dbReference type="Gene3D" id="1.10.275.20">
    <property type="entry name" value="Choline/Carnitine o-acyltransferase"/>
    <property type="match status" value="1"/>
</dbReference>
<evidence type="ECO:0000256" key="4">
    <source>
        <dbReference type="ARBA" id="ARBA00022679"/>
    </source>
</evidence>
<dbReference type="InterPro" id="IPR042572">
    <property type="entry name" value="Carn_acyl_trans_N"/>
</dbReference>
<evidence type="ECO:0000256" key="13">
    <source>
        <dbReference type="SAM" id="Coils"/>
    </source>
</evidence>
<keyword evidence="3" id="KW-0813">Transport</keyword>
<evidence type="ECO:0000256" key="12">
    <source>
        <dbReference type="PIRSR" id="PIRSR600542-1"/>
    </source>
</evidence>
<dbReference type="Gene3D" id="3.30.559.10">
    <property type="entry name" value="Chloramphenicol acetyltransferase-like domain"/>
    <property type="match status" value="1"/>
</dbReference>
<dbReference type="InterPro" id="IPR042231">
    <property type="entry name" value="Cho/carn_acyl_trans_2"/>
</dbReference>
<name>A0A8J9YB08_9NEOP</name>
<keyword evidence="6" id="KW-0530">Neurotransmitter biosynthesis</keyword>
<dbReference type="InterPro" id="IPR039551">
    <property type="entry name" value="Cho/carn_acyl_trans"/>
</dbReference>
<evidence type="ECO:0000256" key="2">
    <source>
        <dbReference type="ARBA" id="ARBA00005232"/>
    </source>
</evidence>
<dbReference type="UniPathway" id="UPA00659"/>
<dbReference type="GO" id="GO:0006635">
    <property type="term" value="P:fatty acid beta-oxidation"/>
    <property type="evidence" value="ECO:0007669"/>
    <property type="project" value="UniProtKB-UniPathway"/>
</dbReference>
<comment type="pathway">
    <text evidence="1">Lipid metabolism; fatty acid beta-oxidation.</text>
</comment>
<gene>
    <name evidence="16" type="ORF">BINO364_LOCUS9821</name>
</gene>
<feature type="region of interest" description="Disordered" evidence="14">
    <location>
        <begin position="191"/>
        <end position="211"/>
    </location>
</feature>
<evidence type="ECO:0000256" key="6">
    <source>
        <dbReference type="ARBA" id="ARBA00022979"/>
    </source>
</evidence>
<dbReference type="PANTHER" id="PTHR22589:SF14">
    <property type="entry name" value="CHOLINE O-ACETYLTRANSFERASE"/>
    <property type="match status" value="1"/>
</dbReference>
<evidence type="ECO:0000256" key="3">
    <source>
        <dbReference type="ARBA" id="ARBA00022448"/>
    </source>
</evidence>
<feature type="active site" description="Proton acceptor" evidence="12">
    <location>
        <position position="3476"/>
    </location>
</feature>
<keyword evidence="8" id="KW-0012">Acyltransferase</keyword>
<organism evidence="16 17">
    <name type="scientific">Brenthis ino</name>
    <name type="common">lesser marbled fritillary</name>
    <dbReference type="NCBI Taxonomy" id="405034"/>
    <lineage>
        <taxon>Eukaryota</taxon>
        <taxon>Metazoa</taxon>
        <taxon>Ecdysozoa</taxon>
        <taxon>Arthropoda</taxon>
        <taxon>Hexapoda</taxon>
        <taxon>Insecta</taxon>
        <taxon>Pterygota</taxon>
        <taxon>Neoptera</taxon>
        <taxon>Endopterygota</taxon>
        <taxon>Lepidoptera</taxon>
        <taxon>Glossata</taxon>
        <taxon>Ditrysia</taxon>
        <taxon>Papilionoidea</taxon>
        <taxon>Nymphalidae</taxon>
        <taxon>Heliconiinae</taxon>
        <taxon>Argynnini</taxon>
        <taxon>Brenthis</taxon>
    </lineage>
</organism>
<dbReference type="InterPro" id="IPR000542">
    <property type="entry name" value="Carn_acyl_trans"/>
</dbReference>
<evidence type="ECO:0000256" key="7">
    <source>
        <dbReference type="ARBA" id="ARBA00023098"/>
    </source>
</evidence>